<evidence type="ECO:0000256" key="1">
    <source>
        <dbReference type="SAM" id="MobiDB-lite"/>
    </source>
</evidence>
<dbReference type="RefSeq" id="WP_004660021.1">
    <property type="nucleotide sequence ID" value="NZ_BMDV01000003.1"/>
</dbReference>
<reference evidence="3" key="1">
    <citation type="submission" date="2013-02" db="EMBL/GenBank/DDBJ databases">
        <title>The Genome Sequence of Acinetobacter sp. NIPH 236.</title>
        <authorList>
            <consortium name="The Broad Institute Genome Sequencing Platform"/>
            <consortium name="The Broad Institute Genome Sequencing Center for Infectious Disease"/>
            <person name="Cerqueira G."/>
            <person name="Feldgarden M."/>
            <person name="Courvalin P."/>
            <person name="Perichon B."/>
            <person name="Grillot-Courvalin C."/>
            <person name="Clermont D."/>
            <person name="Rocha E."/>
            <person name="Yoon E.-J."/>
            <person name="Nemec A."/>
            <person name="Walker B."/>
            <person name="Young S.K."/>
            <person name="Zeng Q."/>
            <person name="Gargeya S."/>
            <person name="Fitzgerald M."/>
            <person name="Haas B."/>
            <person name="Abouelleil A."/>
            <person name="Alvarado L."/>
            <person name="Arachchi H.M."/>
            <person name="Berlin A.M."/>
            <person name="Chapman S.B."/>
            <person name="Dewar J."/>
            <person name="Goldberg J."/>
            <person name="Griggs A."/>
            <person name="Gujja S."/>
            <person name="Hansen M."/>
            <person name="Howarth C."/>
            <person name="Imamovic A."/>
            <person name="Larimer J."/>
            <person name="McCowan C."/>
            <person name="Murphy C."/>
            <person name="Neiman D."/>
            <person name="Pearson M."/>
            <person name="Priest M."/>
            <person name="Roberts A."/>
            <person name="Saif S."/>
            <person name="Shea T."/>
            <person name="Sisk P."/>
            <person name="Sykes S."/>
            <person name="Wortman J."/>
            <person name="Nusbaum C."/>
            <person name="Birren B."/>
        </authorList>
    </citation>
    <scope>NUCLEOTIDE SEQUENCE [LARGE SCALE GENOMIC DNA]</scope>
    <source>
        <strain evidence="3">NIPH 236</strain>
    </source>
</reference>
<organism evidence="2 3">
    <name type="scientific">Acinetobacter modestus</name>
    <dbReference type="NCBI Taxonomy" id="1776740"/>
    <lineage>
        <taxon>Bacteria</taxon>
        <taxon>Pseudomonadati</taxon>
        <taxon>Pseudomonadota</taxon>
        <taxon>Gammaproteobacteria</taxon>
        <taxon>Moraxellales</taxon>
        <taxon>Moraxellaceae</taxon>
        <taxon>Acinetobacter</taxon>
    </lineage>
</organism>
<gene>
    <name evidence="2" type="ORF">F992_00786</name>
</gene>
<sequence>MFGSDNPFNQKPRQNLIRDFDSSAQKNQSHVLLKREIDAFIEEVRQQALNIIYALVETISTDSLADDELPTDCLDALIIEALGGVGDDENIYHQLLTNCVIDAFLSFGVSEDAIHTIFDIDIEAADDAIEAATATIIANMPNDGEPLETFEREFIYGTPSEADEEKGFDAATGKELSNGTLTKKNVGGREIHYKAHFAIRNGAKILVNKRIGNQKIRQSAEQRAATKKAQLKAHSVNASRKRMKSIGKGRKMDLYS</sequence>
<dbReference type="GeneID" id="92834208"/>
<proteinExistence type="predicted"/>
<keyword evidence="3" id="KW-1185">Reference proteome</keyword>
<feature type="compositionally biased region" description="Basic residues" evidence="1">
    <location>
        <begin position="239"/>
        <end position="249"/>
    </location>
</feature>
<dbReference type="Proteomes" id="UP000013190">
    <property type="component" value="Unassembled WGS sequence"/>
</dbReference>
<evidence type="ECO:0000313" key="2">
    <source>
        <dbReference type="EMBL" id="ENU27954.1"/>
    </source>
</evidence>
<name>A0ABP2U0E0_9GAMM</name>
<comment type="caution">
    <text evidence="2">The sequence shown here is derived from an EMBL/GenBank/DDBJ whole genome shotgun (WGS) entry which is preliminary data.</text>
</comment>
<accession>A0ABP2U0E0</accession>
<protein>
    <submittedName>
        <fullName evidence="2">Uncharacterized protein</fullName>
    </submittedName>
</protein>
<evidence type="ECO:0000313" key="3">
    <source>
        <dbReference type="Proteomes" id="UP000013190"/>
    </source>
</evidence>
<reference evidence="2 3" key="2">
    <citation type="journal article" date="2016" name="Int. J. Syst. Evol. Microbiol.">
        <title>Taxonomy of haemolytic and/or proteolytic strains of the genus Acinetobacter with the proposal of Acinetobacter courvalinii sp. nov. (genomic species 14 sensu Bouvet &amp; Jeanjean), Acinetobacter dispersus sp. nov. (genomic species 17), Acinetobacter modestus sp. nov., Acinetobacter proteolyticus sp. nov. and Acinetobacter vivianii sp. nov.</title>
        <authorList>
            <person name="Nemec A."/>
            <person name="Radolfova-Krizova L."/>
            <person name="Maixnerova M."/>
            <person name="Vrestiakova E."/>
            <person name="Jezek P."/>
            <person name="Sedo O."/>
        </authorList>
    </citation>
    <scope>NUCLEOTIDE SEQUENCE [LARGE SCALE GENOMIC DNA]</scope>
    <source>
        <strain evidence="2 3">NIPH 236</strain>
    </source>
</reference>
<dbReference type="EMBL" id="APOJ01000016">
    <property type="protein sequence ID" value="ENU27954.1"/>
    <property type="molecule type" value="Genomic_DNA"/>
</dbReference>
<feature type="region of interest" description="Disordered" evidence="1">
    <location>
        <begin position="221"/>
        <end position="256"/>
    </location>
</feature>